<dbReference type="AlphaFoldDB" id="A0A0K2YD74"/>
<name>A0A0K2YD74_HELHE</name>
<dbReference type="Pfam" id="PF01555">
    <property type="entry name" value="N6_N4_Mtase"/>
    <property type="match status" value="1"/>
</dbReference>
<dbReference type="SUPFAM" id="SSF53335">
    <property type="entry name" value="S-adenosyl-L-methionine-dependent methyltransferases"/>
    <property type="match status" value="1"/>
</dbReference>
<gene>
    <name evidence="8" type="ORF">HHE01_07510</name>
</gene>
<dbReference type="GO" id="GO:0009007">
    <property type="term" value="F:site-specific DNA-methyltransferase (adenine-specific) activity"/>
    <property type="evidence" value="ECO:0007669"/>
    <property type="project" value="UniProtKB-EC"/>
</dbReference>
<dbReference type="GO" id="GO:0032259">
    <property type="term" value="P:methylation"/>
    <property type="evidence" value="ECO:0007669"/>
    <property type="project" value="UniProtKB-KW"/>
</dbReference>
<dbReference type="EC" id="2.1.1.72" evidence="8"/>
<keyword evidence="6" id="KW-0238">DNA-binding</keyword>
<accession>A0A0K2YD74</accession>
<comment type="similarity">
    <text evidence="1">Belongs to the N(4)/N(6)-methyltransferase family. N(4) subfamily.</text>
</comment>
<evidence type="ECO:0000256" key="4">
    <source>
        <dbReference type="ARBA" id="ARBA00022691"/>
    </source>
</evidence>
<dbReference type="EMBL" id="CDMK01000002">
    <property type="protein sequence ID" value="CRI34950.1"/>
    <property type="molecule type" value="Genomic_DNA"/>
</dbReference>
<dbReference type="GO" id="GO:0015667">
    <property type="term" value="F:site-specific DNA-methyltransferase (cytosine-N4-specific) activity"/>
    <property type="evidence" value="ECO:0007669"/>
    <property type="project" value="UniProtKB-EC"/>
</dbReference>
<dbReference type="InterPro" id="IPR017985">
    <property type="entry name" value="MeTrfase_CN4_CS"/>
</dbReference>
<keyword evidence="9" id="KW-1185">Reference proteome</keyword>
<keyword evidence="5" id="KW-0680">Restriction system</keyword>
<reference evidence="9" key="1">
    <citation type="submission" date="2014-12" db="EMBL/GenBank/DDBJ databases">
        <authorList>
            <person name="Smet A."/>
        </authorList>
    </citation>
    <scope>NUCLEOTIDE SEQUENCE [LARGE SCALE GENOMIC DNA]</scope>
</reference>
<evidence type="ECO:0000313" key="9">
    <source>
        <dbReference type="Proteomes" id="UP000046090"/>
    </source>
</evidence>
<dbReference type="Proteomes" id="UP000046090">
    <property type="component" value="Unassembled WGS sequence"/>
</dbReference>
<comment type="catalytic activity">
    <reaction evidence="7">
        <text>a 2'-deoxycytidine in DNA + S-adenosyl-L-methionine = an N(4)-methyl-2'-deoxycytidine in DNA + S-adenosyl-L-homocysteine + H(+)</text>
        <dbReference type="Rhea" id="RHEA:16857"/>
        <dbReference type="Rhea" id="RHEA-COMP:11369"/>
        <dbReference type="Rhea" id="RHEA-COMP:13674"/>
        <dbReference type="ChEBI" id="CHEBI:15378"/>
        <dbReference type="ChEBI" id="CHEBI:57856"/>
        <dbReference type="ChEBI" id="CHEBI:59789"/>
        <dbReference type="ChEBI" id="CHEBI:85452"/>
        <dbReference type="ChEBI" id="CHEBI:137933"/>
        <dbReference type="EC" id="2.1.1.113"/>
    </reaction>
</comment>
<keyword evidence="2 8" id="KW-0489">Methyltransferase</keyword>
<dbReference type="GO" id="GO:0008170">
    <property type="term" value="F:N-methyltransferase activity"/>
    <property type="evidence" value="ECO:0007669"/>
    <property type="project" value="InterPro"/>
</dbReference>
<dbReference type="PROSITE" id="PS00093">
    <property type="entry name" value="N4_MTASE"/>
    <property type="match status" value="1"/>
</dbReference>
<dbReference type="Gene3D" id="3.40.50.150">
    <property type="entry name" value="Vaccinia Virus protein VP39"/>
    <property type="match status" value="1"/>
</dbReference>
<dbReference type="InterPro" id="IPR029063">
    <property type="entry name" value="SAM-dependent_MTases_sf"/>
</dbReference>
<proteinExistence type="inferred from homology"/>
<dbReference type="RefSeq" id="WP_015106972.1">
    <property type="nucleotide sequence ID" value="NZ_AP026684.1"/>
</dbReference>
<dbReference type="GO" id="GO:0003677">
    <property type="term" value="F:DNA binding"/>
    <property type="evidence" value="ECO:0007669"/>
    <property type="project" value="UniProtKB-KW"/>
</dbReference>
<evidence type="ECO:0000256" key="5">
    <source>
        <dbReference type="ARBA" id="ARBA00022747"/>
    </source>
</evidence>
<dbReference type="REBASE" id="659026">
    <property type="entry name" value="M.HheASB1ORF2280P"/>
</dbReference>
<evidence type="ECO:0000256" key="3">
    <source>
        <dbReference type="ARBA" id="ARBA00022679"/>
    </source>
</evidence>
<dbReference type="InterPro" id="IPR001091">
    <property type="entry name" value="RM_Methyltransferase"/>
</dbReference>
<dbReference type="GeneID" id="76197453"/>
<sequence>MILNGSILDILAQVEDSSFDLIITSPPYNVGKDYEKTKSLNAYLREFEPVLKELKRVLKESGSVAWQVGNFVKDKEIYPLDIYFYPLFKDLGFKLRNRIIWKFGHGLHSKLRFSGRYESILWFSKSDTYTFNLDSVRVPAKYPGKRHFKGAKKGQLSGNPRGKNPADVWEIVAKDWECQIWDIVNVKSNHVEKTAHPCQFPIELVDRLVLALSNPGERVLDPFGGVGTTLISALKNSRKALCVEKEELYCQIARERVLDFFKGTLKWREMGQEIYTPKNDSVARIPEEWRGLGVY</sequence>
<organism evidence="8 9">
    <name type="scientific">Helicobacter heilmannii</name>
    <dbReference type="NCBI Taxonomy" id="35817"/>
    <lineage>
        <taxon>Bacteria</taxon>
        <taxon>Pseudomonadati</taxon>
        <taxon>Campylobacterota</taxon>
        <taxon>Epsilonproteobacteria</taxon>
        <taxon>Campylobacterales</taxon>
        <taxon>Helicobacteraceae</taxon>
        <taxon>Helicobacter</taxon>
    </lineage>
</organism>
<dbReference type="PRINTS" id="PR00508">
    <property type="entry name" value="S21N4MTFRASE"/>
</dbReference>
<dbReference type="InterPro" id="IPR002941">
    <property type="entry name" value="DNA_methylase_N4/N6"/>
</dbReference>
<protein>
    <submittedName>
        <fullName evidence="8">Adenine-specific methyltransferase</fullName>
        <ecNumber evidence="8">2.1.1.72</ecNumber>
    </submittedName>
</protein>
<evidence type="ECO:0000256" key="1">
    <source>
        <dbReference type="ARBA" id="ARBA00010203"/>
    </source>
</evidence>
<evidence type="ECO:0000256" key="6">
    <source>
        <dbReference type="ARBA" id="ARBA00023125"/>
    </source>
</evidence>
<keyword evidence="4" id="KW-0949">S-adenosyl-L-methionine</keyword>
<evidence type="ECO:0000256" key="2">
    <source>
        <dbReference type="ARBA" id="ARBA00022603"/>
    </source>
</evidence>
<evidence type="ECO:0000256" key="7">
    <source>
        <dbReference type="ARBA" id="ARBA00049120"/>
    </source>
</evidence>
<evidence type="ECO:0000313" key="8">
    <source>
        <dbReference type="EMBL" id="CRI34950.1"/>
    </source>
</evidence>
<dbReference type="GO" id="GO:0009307">
    <property type="term" value="P:DNA restriction-modification system"/>
    <property type="evidence" value="ECO:0007669"/>
    <property type="project" value="UniProtKB-KW"/>
</dbReference>
<keyword evidence="3 8" id="KW-0808">Transferase</keyword>